<comment type="caution">
    <text evidence="2">The sequence shown here is derived from an EMBL/GenBank/DDBJ whole genome shotgun (WGS) entry which is preliminary data.</text>
</comment>
<gene>
    <name evidence="2" type="ORF">BWZ43_21970</name>
</gene>
<dbReference type="Gene3D" id="3.30.200.20">
    <property type="entry name" value="Phosphorylase Kinase, domain 1"/>
    <property type="match status" value="1"/>
</dbReference>
<dbReference type="RefSeq" id="WP_078111210.1">
    <property type="nucleotide sequence ID" value="NZ_MTLA01000342.1"/>
</dbReference>
<evidence type="ECO:0000313" key="2">
    <source>
        <dbReference type="EMBL" id="OOP66250.1"/>
    </source>
</evidence>
<evidence type="ECO:0000259" key="1">
    <source>
        <dbReference type="Pfam" id="PF01636"/>
    </source>
</evidence>
<proteinExistence type="predicted"/>
<protein>
    <recommendedName>
        <fullName evidence="1">Aminoglycoside phosphotransferase domain-containing protein</fullName>
    </recommendedName>
</protein>
<dbReference type="AlphaFoldDB" id="A0A8E2LBS7"/>
<dbReference type="Gene3D" id="3.90.1200.10">
    <property type="match status" value="1"/>
</dbReference>
<keyword evidence="3" id="KW-1185">Reference proteome</keyword>
<sequence length="282" mass="33277">MGNLLHLIDWKEKNNREMDKLLSVKEALTVQSMNSGYEAEVVKIIHQGDQFVLKVWNRDSKPNIQFQYHLLQMLTQREVPVSRPLAWGVDSKENKVLLTTYDGHPFQTFSRKNITEMARILSKIHGISPYQIKNANLPKYQFIDYFFFGIEEHQDLSQLLIQLVKKAQIAQSDFIHGDYHFENIVEETETFTVIDWTNAQLGDKRYDFAWSVFLLKIYGISEKHASLFRSVYISEHSISQDEEEVLEAIACIRWFLFYRKNRIPIRNNTLDKVQKIIKNNPY</sequence>
<dbReference type="EMBL" id="MTLA01000342">
    <property type="protein sequence ID" value="OOP66250.1"/>
    <property type="molecule type" value="Genomic_DNA"/>
</dbReference>
<accession>A0A8E2LBS7</accession>
<evidence type="ECO:0000313" key="3">
    <source>
        <dbReference type="Proteomes" id="UP000189761"/>
    </source>
</evidence>
<dbReference type="InterPro" id="IPR002575">
    <property type="entry name" value="Aminoglycoside_PTrfase"/>
</dbReference>
<dbReference type="SUPFAM" id="SSF56112">
    <property type="entry name" value="Protein kinase-like (PK-like)"/>
    <property type="match status" value="1"/>
</dbReference>
<organism evidence="2 3">
    <name type="scientific">Heyndrickxia oleronia</name>
    <dbReference type="NCBI Taxonomy" id="38875"/>
    <lineage>
        <taxon>Bacteria</taxon>
        <taxon>Bacillati</taxon>
        <taxon>Bacillota</taxon>
        <taxon>Bacilli</taxon>
        <taxon>Bacillales</taxon>
        <taxon>Bacillaceae</taxon>
        <taxon>Heyndrickxia</taxon>
    </lineage>
</organism>
<name>A0A8E2LBS7_9BACI</name>
<feature type="domain" description="Aminoglycoside phosphotransferase" evidence="1">
    <location>
        <begin position="30"/>
        <end position="212"/>
    </location>
</feature>
<dbReference type="Proteomes" id="UP000189761">
    <property type="component" value="Unassembled WGS sequence"/>
</dbReference>
<feature type="non-terminal residue" evidence="2">
    <location>
        <position position="282"/>
    </location>
</feature>
<dbReference type="Pfam" id="PF01636">
    <property type="entry name" value="APH"/>
    <property type="match status" value="1"/>
</dbReference>
<reference evidence="2 3" key="1">
    <citation type="submission" date="2017-01" db="EMBL/GenBank/DDBJ databases">
        <title>Draft genome sequence of Bacillus oleronius.</title>
        <authorList>
            <person name="Allam M."/>
        </authorList>
    </citation>
    <scope>NUCLEOTIDE SEQUENCE [LARGE SCALE GENOMIC DNA]</scope>
    <source>
        <strain evidence="2 3">DSM 9356</strain>
    </source>
</reference>
<dbReference type="InterPro" id="IPR011009">
    <property type="entry name" value="Kinase-like_dom_sf"/>
</dbReference>